<keyword evidence="3" id="KW-1185">Reference proteome</keyword>
<evidence type="ECO:0000313" key="3">
    <source>
        <dbReference type="Proteomes" id="UP000254554"/>
    </source>
</evidence>
<dbReference type="RefSeq" id="WP_231294553.1">
    <property type="nucleotide sequence ID" value="NZ_UGGT01000001.1"/>
</dbReference>
<feature type="region of interest" description="Disordered" evidence="1">
    <location>
        <begin position="436"/>
        <end position="486"/>
    </location>
</feature>
<dbReference type="Proteomes" id="UP000254554">
    <property type="component" value="Unassembled WGS sequence"/>
</dbReference>
<protein>
    <submittedName>
        <fullName evidence="2">Uncharacterized protein</fullName>
    </submittedName>
</protein>
<gene>
    <name evidence="2" type="ORF">NCTC11370_02575</name>
</gene>
<proteinExistence type="predicted"/>
<accession>A0A377GCH2</accession>
<name>A0A377GCH2_9GAMM</name>
<dbReference type="GeneID" id="93293336"/>
<evidence type="ECO:0000256" key="1">
    <source>
        <dbReference type="SAM" id="MobiDB-lite"/>
    </source>
</evidence>
<dbReference type="EMBL" id="UGGT01000001">
    <property type="protein sequence ID" value="STO22483.1"/>
    <property type="molecule type" value="Genomic_DNA"/>
</dbReference>
<organism evidence="2 3">
    <name type="scientific">Fluoribacter dumoffii</name>
    <dbReference type="NCBI Taxonomy" id="463"/>
    <lineage>
        <taxon>Bacteria</taxon>
        <taxon>Pseudomonadati</taxon>
        <taxon>Pseudomonadota</taxon>
        <taxon>Gammaproteobacteria</taxon>
        <taxon>Legionellales</taxon>
        <taxon>Legionellaceae</taxon>
        <taxon>Fluoribacter</taxon>
    </lineage>
</organism>
<reference evidence="2 3" key="1">
    <citation type="submission" date="2018-06" db="EMBL/GenBank/DDBJ databases">
        <authorList>
            <consortium name="Pathogen Informatics"/>
            <person name="Doyle S."/>
        </authorList>
    </citation>
    <scope>NUCLEOTIDE SEQUENCE [LARGE SCALE GENOMIC DNA]</scope>
    <source>
        <strain evidence="2 3">NCTC11370</strain>
    </source>
</reference>
<dbReference type="AlphaFoldDB" id="A0A377GCH2"/>
<evidence type="ECO:0000313" key="2">
    <source>
        <dbReference type="EMBL" id="STO22483.1"/>
    </source>
</evidence>
<sequence>MQSKRELSGSRWFGESSTREMMISMTKALEEASRYQESLDETINTTLEELAYFASIHEFQNALFALNRLISHLKYFPDELAFCDFLKKKTNYSVINTPQVAYFFALMNEVIKNQNKLIAAGAQEDKNIDNEILPFCVLNHAKQGLKVLTPFLAPHTGNFERQGNFETDVAQLNHLFSTLRAYKDCWINDRYFYRTASNLPQWDSLYIESFQDIFNDIQDKQYIEYILNNIQSRLKTCKERSFPAFIHYNTDNVEDLFLKISHYLGKDNLIQKKIEEQIATGARMRSFNQECQRNGAKTLLLGGTYGNGCVLASAQKYGKTIFTKTNGYFQSADTHCRWINYQKKPYIHEHSIIDPQITEGFNPFNPAQNVEKIGFSEFPALLQVSHRYKSRFLTSEIKKACTLSELPRAEQRKLIFAECVDYSKFATVKPSALSRIRRRNTQQDHQSFDRPILSWMHNGSRPSVSLKNHRQTQGDDKPNAKRDIKP</sequence>
<feature type="compositionally biased region" description="Basic and acidic residues" evidence="1">
    <location>
        <begin position="472"/>
        <end position="486"/>
    </location>
</feature>